<dbReference type="InterPro" id="IPR001461">
    <property type="entry name" value="Aspartic_peptidase_A1"/>
</dbReference>
<dbReference type="GO" id="GO:0003924">
    <property type="term" value="F:GTPase activity"/>
    <property type="evidence" value="ECO:0007669"/>
    <property type="project" value="UniProtKB-UniRule"/>
</dbReference>
<evidence type="ECO:0000256" key="2">
    <source>
        <dbReference type="ARBA" id="ARBA00005870"/>
    </source>
</evidence>
<dbReference type="GO" id="GO:0003746">
    <property type="term" value="F:translation elongation factor activity"/>
    <property type="evidence" value="ECO:0007669"/>
    <property type="project" value="UniProtKB-UniRule"/>
</dbReference>
<dbReference type="Pfam" id="PF00679">
    <property type="entry name" value="EFG_C"/>
    <property type="match status" value="1"/>
</dbReference>
<evidence type="ECO:0000256" key="11">
    <source>
        <dbReference type="ARBA" id="ARBA00022946"/>
    </source>
</evidence>
<keyword evidence="10 15" id="KW-0648">Protein biosynthesis</keyword>
<keyword evidence="24" id="KW-1185">Reference proteome</keyword>
<feature type="signal peptide" evidence="20">
    <location>
        <begin position="1"/>
        <end position="19"/>
    </location>
</feature>
<evidence type="ECO:0000259" key="22">
    <source>
        <dbReference type="PROSITE" id="PS51767"/>
    </source>
</evidence>
<dbReference type="FunFam" id="3.30.70.240:FF:000015">
    <property type="entry name" value="Elongation factor G, mitochondrial"/>
    <property type="match status" value="1"/>
</dbReference>
<dbReference type="Gene3D" id="2.40.70.10">
    <property type="entry name" value="Acid Proteases"/>
    <property type="match status" value="2"/>
</dbReference>
<dbReference type="CDD" id="cd01434">
    <property type="entry name" value="EFG_mtEFG1_IV"/>
    <property type="match status" value="1"/>
</dbReference>
<keyword evidence="11" id="KW-0809">Transit peptide</keyword>
<dbReference type="PRINTS" id="PR00792">
    <property type="entry name" value="PEPSIN"/>
</dbReference>
<dbReference type="InterPro" id="IPR004161">
    <property type="entry name" value="EFTu-like_2"/>
</dbReference>
<dbReference type="PROSITE" id="PS51722">
    <property type="entry name" value="G_TR_2"/>
    <property type="match status" value="1"/>
</dbReference>
<dbReference type="FunFam" id="2.40.70.10:FF:000011">
    <property type="entry name" value="Aspartic protease"/>
    <property type="match status" value="1"/>
</dbReference>
<dbReference type="InterPro" id="IPR035647">
    <property type="entry name" value="EFG_III/V"/>
</dbReference>
<dbReference type="CDD" id="cd04091">
    <property type="entry name" value="mtEFG1_II_like"/>
    <property type="match status" value="1"/>
</dbReference>
<keyword evidence="13 15" id="KW-0342">GTP-binding</keyword>
<evidence type="ECO:0000256" key="3">
    <source>
        <dbReference type="ARBA" id="ARBA00007447"/>
    </source>
</evidence>
<evidence type="ECO:0000256" key="16">
    <source>
        <dbReference type="PIRSR" id="PIRSR601461-1"/>
    </source>
</evidence>
<comment type="pathway">
    <text evidence="15">Protein biosynthesis; polypeptide chain elongation.</text>
</comment>
<feature type="binding site" evidence="15">
    <location>
        <begin position="633"/>
        <end position="637"/>
    </location>
    <ligand>
        <name>GTP</name>
        <dbReference type="ChEBI" id="CHEBI:37565"/>
    </ligand>
</feature>
<dbReference type="Pfam" id="PF00026">
    <property type="entry name" value="Asp"/>
    <property type="match status" value="1"/>
</dbReference>
<organism evidence="23 24">
    <name type="scientific">Canariomyces notabilis</name>
    <dbReference type="NCBI Taxonomy" id="2074819"/>
    <lineage>
        <taxon>Eukaryota</taxon>
        <taxon>Fungi</taxon>
        <taxon>Dikarya</taxon>
        <taxon>Ascomycota</taxon>
        <taxon>Pezizomycotina</taxon>
        <taxon>Sordariomycetes</taxon>
        <taxon>Sordariomycetidae</taxon>
        <taxon>Sordariales</taxon>
        <taxon>Chaetomiaceae</taxon>
        <taxon>Canariomyces</taxon>
    </lineage>
</organism>
<evidence type="ECO:0000256" key="14">
    <source>
        <dbReference type="ARBA" id="ARBA00024731"/>
    </source>
</evidence>
<dbReference type="PROSITE" id="PS00301">
    <property type="entry name" value="G_TR_1"/>
    <property type="match status" value="1"/>
</dbReference>
<dbReference type="Gene3D" id="2.40.30.10">
    <property type="entry name" value="Translation factors"/>
    <property type="match status" value="1"/>
</dbReference>
<dbReference type="InterPro" id="IPR009000">
    <property type="entry name" value="Transl_B-barrel_sf"/>
</dbReference>
<dbReference type="InterPro" id="IPR005225">
    <property type="entry name" value="Small_GTP-bd"/>
</dbReference>
<dbReference type="GO" id="GO:0006508">
    <property type="term" value="P:proteolysis"/>
    <property type="evidence" value="ECO:0007669"/>
    <property type="project" value="UniProtKB-KW"/>
</dbReference>
<dbReference type="FunFam" id="2.40.30.10:FF:000022">
    <property type="entry name" value="Elongation factor G, mitochondrial"/>
    <property type="match status" value="1"/>
</dbReference>
<keyword evidence="6 15" id="KW-0547">Nucleotide-binding</keyword>
<evidence type="ECO:0000256" key="18">
    <source>
        <dbReference type="SAM" id="Coils"/>
    </source>
</evidence>
<protein>
    <recommendedName>
        <fullName evidence="15">Elongation factor G, mitochondrial</fullName>
        <shortName evidence="15">EF-Gmt</shortName>
    </recommendedName>
    <alternativeName>
        <fullName evidence="15">Elongation factor G 1, mitochondrial</fullName>
        <shortName evidence="15">mEF-G 1</shortName>
    </alternativeName>
    <alternativeName>
        <fullName evidence="15">Elongation factor G1</fullName>
    </alternativeName>
</protein>
<keyword evidence="18" id="KW-0175">Coiled coil</keyword>
<dbReference type="SUPFAM" id="SSF50447">
    <property type="entry name" value="Translation proteins"/>
    <property type="match status" value="1"/>
</dbReference>
<dbReference type="Pfam" id="PF14492">
    <property type="entry name" value="EFG_III"/>
    <property type="match status" value="1"/>
</dbReference>
<dbReference type="GO" id="GO:0004190">
    <property type="term" value="F:aspartic-type endopeptidase activity"/>
    <property type="evidence" value="ECO:0007669"/>
    <property type="project" value="UniProtKB-KW"/>
</dbReference>
<dbReference type="Gene3D" id="3.40.50.300">
    <property type="entry name" value="P-loop containing nucleotide triphosphate hydrolases"/>
    <property type="match status" value="1"/>
</dbReference>
<dbReference type="InterPro" id="IPR005517">
    <property type="entry name" value="Transl_elong_EFG/EF2_IV"/>
</dbReference>
<dbReference type="CDD" id="cd16262">
    <property type="entry name" value="EFG_III"/>
    <property type="match status" value="1"/>
</dbReference>
<sequence length="1250" mass="136596">MKASARAVVGVLLLGEASAASMNGVIQWDIQKNQRPRELRRLGRRASTFEEVITNEQARGGYFATCRLGTPGQNLTLQLDTGSSDIWLPDSNAQICTRAGRRRCDLGTFDPSRSSTYQVTGKGAFNINYVDGSSSKGDYFTDVFEIGGATLRNMTMGLGLETDIPYGLVGVGYAASEAIVGQTQSTSSAYPNLPVNMAQEGLISTVAYSLWLNDLDSSSGNILFGGIDTAKYQGQLTRIDIYPSQPDLFTSFRVALTSLQAISPSGSDTLTSEEFPFPVVLDSGTTLSYLPTDLAQHVWNEVGAVYSPEFKLAVIPCRMQNSKGYFSFGFAGPRGPRINVTMDELVLDLTSGQPPVFNTGPYKGQEACEFGIQNFSTSPYLLGDSFLRSAYVVYDLVNNQIGIAPTDFNATESNIVAFPSFGAQIPSATVAPDQSQATATSSPAGTTSSYAASPGFTDTAGTGTLNSSRAVASRHGARCAGAVCRTAFNTPSMQWQPTGLRYFSRSPARAAASSAAEAAMRQAKELAAANMTPEAVAARMDPAERKKLSMVRNIGIAAHIDSGKTTVTERILFYTGRVKAIHEVRGKDGVGAKMDSMELERERGITIQSAATFADWKKVENGKEETYHFNLIDTPGHIDFTIEVERAMRVLDGAVMVLCAVSGVQSQTITVDRQMKRYNVPRISFVNKMDRMGANPWKAVEMINSKLKIPAAAVQIPIGSEKEFEGVVDLIEMKTIRNDGHRGTNIKVSKHIPEELRELAQEKRQELIEKLADVDEEIAEMFLEEKTPSPEQIKAAIRRATIGLKFTPVLMGSALADKSIQPMLDAVCDYLPNPGNVNNMALDRSKGEEPVQLIPYNALPFVGLAFKLEENPYGQLTYIRVYQGSLKKGQYLFNSRTSKKVRIPRIVRMHSNEMEDVAEIGAGEICAVFGVDCASGDTFTDGNLPYTMSSMYVPDAVMSLSIKPKRSSDADTFSKAINRFMREDPTFRLHVDEESEETIISGMGELHLDIYVERLRREYKVECETGKPRVAYRETISKRAEFDYLLKRQTGGPGDYARVVGWIEPNPENPEANHFETQVVGGTIPDKYLTACGKGFEEACLKGPLLGHRVIGASMVISDGATHVTDSSDYAFNLATQMAFRKAFPDAGGQVLEPLMKTTITAPAEFQGNVLMLMNKRGTIIDTEIGADEFTMIADCSLNAMFGFSTHLRAATQGKGEFSMEFSHYAPAPPHLQKELIAEHQKELEAKRTK</sequence>
<evidence type="ECO:0000256" key="12">
    <source>
        <dbReference type="ARBA" id="ARBA00023128"/>
    </source>
</evidence>
<dbReference type="InterPro" id="IPR027417">
    <property type="entry name" value="P-loop_NTPase"/>
</dbReference>
<dbReference type="InterPro" id="IPR033876">
    <property type="entry name" value="SAP-like"/>
</dbReference>
<dbReference type="InterPro" id="IPR000795">
    <property type="entry name" value="T_Tr_GTP-bd_dom"/>
</dbReference>
<evidence type="ECO:0000256" key="6">
    <source>
        <dbReference type="ARBA" id="ARBA00022741"/>
    </source>
</evidence>
<name>A0AAN6TMT9_9PEZI</name>
<keyword evidence="9 17" id="KW-0378">Hydrolase</keyword>
<dbReference type="Gene3D" id="3.30.70.240">
    <property type="match status" value="1"/>
</dbReference>
<evidence type="ECO:0000256" key="19">
    <source>
        <dbReference type="SAM" id="MobiDB-lite"/>
    </source>
</evidence>
<keyword evidence="7 17" id="KW-0064">Aspartyl protease</keyword>
<feature type="compositionally biased region" description="Low complexity" evidence="19">
    <location>
        <begin position="434"/>
        <end position="453"/>
    </location>
</feature>
<dbReference type="InterPro" id="IPR035649">
    <property type="entry name" value="EFG_V"/>
</dbReference>
<reference evidence="23" key="2">
    <citation type="submission" date="2023-05" db="EMBL/GenBank/DDBJ databases">
        <authorList>
            <consortium name="Lawrence Berkeley National Laboratory"/>
            <person name="Steindorff A."/>
            <person name="Hensen N."/>
            <person name="Bonometti L."/>
            <person name="Westerberg I."/>
            <person name="Brannstrom I.O."/>
            <person name="Guillou S."/>
            <person name="Cros-Aarteil S."/>
            <person name="Calhoun S."/>
            <person name="Haridas S."/>
            <person name="Kuo A."/>
            <person name="Mondo S."/>
            <person name="Pangilinan J."/>
            <person name="Riley R."/>
            <person name="Labutti K."/>
            <person name="Andreopoulos B."/>
            <person name="Lipzen A."/>
            <person name="Chen C."/>
            <person name="Yanf M."/>
            <person name="Daum C."/>
            <person name="Ng V."/>
            <person name="Clum A."/>
            <person name="Ohm R."/>
            <person name="Martin F."/>
            <person name="Silar P."/>
            <person name="Natvig D."/>
            <person name="Lalanne C."/>
            <person name="Gautier V."/>
            <person name="Ament-Velasquez S.L."/>
            <person name="Kruys A."/>
            <person name="Hutchinson M.I."/>
            <person name="Powell A.J."/>
            <person name="Barry K."/>
            <person name="Miller A.N."/>
            <person name="Grigoriev I.V."/>
            <person name="Debuchy R."/>
            <person name="Gladieux P."/>
            <person name="Thoren M.H."/>
            <person name="Johannesson H."/>
        </authorList>
    </citation>
    <scope>NUCLEOTIDE SEQUENCE</scope>
    <source>
        <strain evidence="23">CBS 508.74</strain>
    </source>
</reference>
<comment type="similarity">
    <text evidence="15">Belongs to the GTP-binding elongation factor family. EF-G/EF-2 subfamily.</text>
</comment>
<dbReference type="SUPFAM" id="SSF52540">
    <property type="entry name" value="P-loop containing nucleoside triphosphate hydrolases"/>
    <property type="match status" value="1"/>
</dbReference>
<evidence type="ECO:0000256" key="1">
    <source>
        <dbReference type="ARBA" id="ARBA00004173"/>
    </source>
</evidence>
<keyword evidence="4 17" id="KW-0645">Protease</keyword>
<evidence type="ECO:0000256" key="17">
    <source>
        <dbReference type="RuleBase" id="RU000454"/>
    </source>
</evidence>
<dbReference type="EMBL" id="MU853333">
    <property type="protein sequence ID" value="KAK4116860.1"/>
    <property type="molecule type" value="Genomic_DNA"/>
</dbReference>
<dbReference type="InterPro" id="IPR047872">
    <property type="entry name" value="EFG_IV"/>
</dbReference>
<feature type="binding site" evidence="15">
    <location>
        <begin position="687"/>
        <end position="690"/>
    </location>
    <ligand>
        <name>GTP</name>
        <dbReference type="ChEBI" id="CHEBI:37565"/>
    </ligand>
</feature>
<dbReference type="HAMAP" id="MF_00054_B">
    <property type="entry name" value="EF_G_EF_2_B"/>
    <property type="match status" value="1"/>
</dbReference>
<dbReference type="InterPro" id="IPR004540">
    <property type="entry name" value="Transl_elong_EFG/EF2"/>
</dbReference>
<evidence type="ECO:0000256" key="5">
    <source>
        <dbReference type="ARBA" id="ARBA00022729"/>
    </source>
</evidence>
<dbReference type="CDD" id="cd04097">
    <property type="entry name" value="mtEFG1_C"/>
    <property type="match status" value="1"/>
</dbReference>
<evidence type="ECO:0000256" key="10">
    <source>
        <dbReference type="ARBA" id="ARBA00022917"/>
    </source>
</evidence>
<dbReference type="SUPFAM" id="SSF54980">
    <property type="entry name" value="EF-G C-terminal domain-like"/>
    <property type="match status" value="2"/>
</dbReference>
<dbReference type="GO" id="GO:0005739">
    <property type="term" value="C:mitochondrion"/>
    <property type="evidence" value="ECO:0007669"/>
    <property type="project" value="UniProtKB-SubCell"/>
</dbReference>
<dbReference type="FunFam" id="3.40.50.300:FF:000558">
    <property type="entry name" value="Elongation factor G, mitochondrial"/>
    <property type="match status" value="1"/>
</dbReference>
<feature type="coiled-coil region" evidence="18">
    <location>
        <begin position="757"/>
        <end position="784"/>
    </location>
</feature>
<feature type="domain" description="Tr-type G" evidence="21">
    <location>
        <begin position="549"/>
        <end position="835"/>
    </location>
</feature>
<dbReference type="NCBIfam" id="NF009381">
    <property type="entry name" value="PRK12740.1-5"/>
    <property type="match status" value="1"/>
</dbReference>
<dbReference type="InterPro" id="IPR041095">
    <property type="entry name" value="EFG_II"/>
</dbReference>
<dbReference type="InterPro" id="IPR009022">
    <property type="entry name" value="EFG_III"/>
</dbReference>
<feature type="region of interest" description="Disordered" evidence="19">
    <location>
        <begin position="432"/>
        <end position="453"/>
    </location>
</feature>
<feature type="chain" id="PRO_5043000504" description="Elongation factor G, mitochondrial" evidence="20">
    <location>
        <begin position="20"/>
        <end position="1250"/>
    </location>
</feature>
<dbReference type="Gene3D" id="3.30.70.870">
    <property type="entry name" value="Elongation Factor G (Translational Gtpase), domain 3"/>
    <property type="match status" value="1"/>
</dbReference>
<feature type="domain" description="Peptidase A1" evidence="22">
    <location>
        <begin position="62"/>
        <end position="404"/>
    </location>
</feature>
<evidence type="ECO:0000256" key="9">
    <source>
        <dbReference type="ARBA" id="ARBA00022801"/>
    </source>
</evidence>
<dbReference type="InterPro" id="IPR000640">
    <property type="entry name" value="EFG_V-like"/>
</dbReference>
<feature type="binding site" evidence="15">
    <location>
        <begin position="558"/>
        <end position="565"/>
    </location>
    <ligand>
        <name>GTP</name>
        <dbReference type="ChEBI" id="CHEBI:37565"/>
    </ligand>
</feature>
<evidence type="ECO:0000256" key="20">
    <source>
        <dbReference type="SAM" id="SignalP"/>
    </source>
</evidence>
<gene>
    <name evidence="15" type="primary">MEF1</name>
    <name evidence="23" type="ORF">N656DRAFT_834607</name>
</gene>
<dbReference type="FunFam" id="3.30.70.870:FF:000001">
    <property type="entry name" value="Elongation factor G"/>
    <property type="match status" value="1"/>
</dbReference>
<dbReference type="CDD" id="cd05474">
    <property type="entry name" value="SAP_like"/>
    <property type="match status" value="1"/>
</dbReference>
<dbReference type="InterPro" id="IPR031157">
    <property type="entry name" value="G_TR_CS"/>
</dbReference>
<dbReference type="SUPFAM" id="SSF50630">
    <property type="entry name" value="Acid proteases"/>
    <property type="match status" value="1"/>
</dbReference>
<dbReference type="PROSITE" id="PS00141">
    <property type="entry name" value="ASP_PROTEASE"/>
    <property type="match status" value="1"/>
</dbReference>
<comment type="function">
    <text evidence="15">Mitochondrial GTPase that catalyzes the GTP-dependent ribosomal translocation step during translation elongation. During this step, the ribosome changes from the pre-translocational (PRE) to the post-translocational (POST) state as the newly formed A-site-bound peptidyl-tRNA and P-site-bound deacylated tRNA move to the P and E sites, respectively. Catalyzes the coordinated movement of the two tRNA molecules, the mRNA and conformational changes in the ribosome.</text>
</comment>
<dbReference type="GO" id="GO:0070125">
    <property type="term" value="P:mitochondrial translational elongation"/>
    <property type="evidence" value="ECO:0007669"/>
    <property type="project" value="UniProtKB-UniRule"/>
</dbReference>
<evidence type="ECO:0000313" key="23">
    <source>
        <dbReference type="EMBL" id="KAK4116860.1"/>
    </source>
</evidence>
<dbReference type="InterPro" id="IPR020568">
    <property type="entry name" value="Ribosomal_Su5_D2-typ_SF"/>
</dbReference>
<evidence type="ECO:0000313" key="24">
    <source>
        <dbReference type="Proteomes" id="UP001302812"/>
    </source>
</evidence>
<dbReference type="InterPro" id="IPR021109">
    <property type="entry name" value="Peptidase_aspartic_dom_sf"/>
</dbReference>
<keyword evidence="8 15" id="KW-0251">Elongation factor</keyword>
<dbReference type="InterPro" id="IPR001969">
    <property type="entry name" value="Aspartic_peptidase_AS"/>
</dbReference>
<evidence type="ECO:0000256" key="13">
    <source>
        <dbReference type="ARBA" id="ARBA00023134"/>
    </source>
</evidence>
<comment type="similarity">
    <text evidence="3 17">Belongs to the peptidase A1 family.</text>
</comment>
<dbReference type="Proteomes" id="UP001302812">
    <property type="component" value="Unassembled WGS sequence"/>
</dbReference>
<dbReference type="Gene3D" id="3.30.230.10">
    <property type="match status" value="1"/>
</dbReference>
<feature type="active site" evidence="16">
    <location>
        <position position="282"/>
    </location>
</feature>
<reference evidence="23" key="1">
    <citation type="journal article" date="2023" name="Mol. Phylogenet. Evol.">
        <title>Genome-scale phylogeny and comparative genomics of the fungal order Sordariales.</title>
        <authorList>
            <person name="Hensen N."/>
            <person name="Bonometti L."/>
            <person name="Westerberg I."/>
            <person name="Brannstrom I.O."/>
            <person name="Guillou S."/>
            <person name="Cros-Aarteil S."/>
            <person name="Calhoun S."/>
            <person name="Haridas S."/>
            <person name="Kuo A."/>
            <person name="Mondo S."/>
            <person name="Pangilinan J."/>
            <person name="Riley R."/>
            <person name="LaButti K."/>
            <person name="Andreopoulos B."/>
            <person name="Lipzen A."/>
            <person name="Chen C."/>
            <person name="Yan M."/>
            <person name="Daum C."/>
            <person name="Ng V."/>
            <person name="Clum A."/>
            <person name="Steindorff A."/>
            <person name="Ohm R.A."/>
            <person name="Martin F."/>
            <person name="Silar P."/>
            <person name="Natvig D.O."/>
            <person name="Lalanne C."/>
            <person name="Gautier V."/>
            <person name="Ament-Velasquez S.L."/>
            <person name="Kruys A."/>
            <person name="Hutchinson M.I."/>
            <person name="Powell A.J."/>
            <person name="Barry K."/>
            <person name="Miller A.N."/>
            <person name="Grigoriev I.V."/>
            <person name="Debuchy R."/>
            <person name="Gladieux P."/>
            <person name="Hiltunen Thoren M."/>
            <person name="Johannesson H."/>
        </authorList>
    </citation>
    <scope>NUCLEOTIDE SEQUENCE</scope>
    <source>
        <strain evidence="23">CBS 508.74</strain>
    </source>
</reference>
<dbReference type="SMART" id="SM00889">
    <property type="entry name" value="EFG_IV"/>
    <property type="match status" value="1"/>
</dbReference>
<dbReference type="GO" id="GO:0005525">
    <property type="term" value="F:GTP binding"/>
    <property type="evidence" value="ECO:0007669"/>
    <property type="project" value="UniProtKB-UniRule"/>
</dbReference>
<accession>A0AAN6TMT9</accession>
<proteinExistence type="inferred from homology"/>
<dbReference type="SMART" id="SM00838">
    <property type="entry name" value="EFG_C"/>
    <property type="match status" value="1"/>
</dbReference>
<comment type="caution">
    <text evidence="23">The sequence shown here is derived from an EMBL/GenBank/DDBJ whole genome shotgun (WGS) entry which is preliminary data.</text>
</comment>
<comment type="similarity">
    <text evidence="2">Belongs to the TRAFAC class translation factor GTPase superfamily. Classic translation factor GTPase family. EF-G/EF-2 subfamily.</text>
</comment>
<keyword evidence="5 20" id="KW-0732">Signal</keyword>
<feature type="active site" evidence="16">
    <location>
        <position position="80"/>
    </location>
</feature>
<dbReference type="NCBIfam" id="TIGR00231">
    <property type="entry name" value="small_GTP"/>
    <property type="match status" value="1"/>
</dbReference>
<dbReference type="Pfam" id="PF03144">
    <property type="entry name" value="GTP_EFTU_D2"/>
    <property type="match status" value="1"/>
</dbReference>
<dbReference type="PROSITE" id="PS51767">
    <property type="entry name" value="PEPTIDASE_A1"/>
    <property type="match status" value="1"/>
</dbReference>
<evidence type="ECO:0000256" key="7">
    <source>
        <dbReference type="ARBA" id="ARBA00022750"/>
    </source>
</evidence>
<comment type="subcellular location">
    <subcellularLocation>
        <location evidence="1 15">Mitochondrion</location>
    </subcellularLocation>
</comment>
<dbReference type="SUPFAM" id="SSF54211">
    <property type="entry name" value="Ribosomal protein S5 domain 2-like"/>
    <property type="match status" value="1"/>
</dbReference>
<evidence type="ECO:0000256" key="4">
    <source>
        <dbReference type="ARBA" id="ARBA00022670"/>
    </source>
</evidence>
<dbReference type="Pfam" id="PF03764">
    <property type="entry name" value="EFG_IV"/>
    <property type="match status" value="1"/>
</dbReference>
<evidence type="ECO:0000259" key="21">
    <source>
        <dbReference type="PROSITE" id="PS51722"/>
    </source>
</evidence>
<comment type="function">
    <text evidence="14">Catalyzes the GTP-dependent ribosomal translocation step during translation elongation. During this step, the ribosome changes from the pre-translocational (PRE) to the post-translocational (POST) state as the newly formed A-site-bound peptidyl-tRNA and P-site-bound deacylated tRNA move to the P and E sites, respectively. Catalyzes the coordinated movement of the two tRNA molecules, the mRNA and conformational changes in the ribosome.</text>
</comment>
<dbReference type="InterPro" id="IPR033121">
    <property type="entry name" value="PEPTIDASE_A1"/>
</dbReference>
<dbReference type="PANTHER" id="PTHR43636">
    <property type="entry name" value="ELONGATION FACTOR G, MITOCHONDRIAL"/>
    <property type="match status" value="1"/>
</dbReference>
<dbReference type="AlphaFoldDB" id="A0AAN6TMT9"/>
<dbReference type="CDD" id="cd01886">
    <property type="entry name" value="EF-G"/>
    <property type="match status" value="1"/>
</dbReference>
<keyword evidence="12 15" id="KW-0496">Mitochondrion</keyword>
<dbReference type="PANTHER" id="PTHR43636:SF2">
    <property type="entry name" value="ELONGATION FACTOR G, MITOCHONDRIAL"/>
    <property type="match status" value="1"/>
</dbReference>
<evidence type="ECO:0000256" key="8">
    <source>
        <dbReference type="ARBA" id="ARBA00022768"/>
    </source>
</evidence>
<dbReference type="NCBIfam" id="TIGR00484">
    <property type="entry name" value="EF-G"/>
    <property type="match status" value="1"/>
</dbReference>
<dbReference type="Pfam" id="PF00009">
    <property type="entry name" value="GTP_EFTU"/>
    <property type="match status" value="1"/>
</dbReference>
<dbReference type="InterPro" id="IPR014721">
    <property type="entry name" value="Ribsml_uS5_D2-typ_fold_subgr"/>
</dbReference>
<evidence type="ECO:0000256" key="15">
    <source>
        <dbReference type="HAMAP-Rule" id="MF_03061"/>
    </source>
</evidence>